<dbReference type="SUPFAM" id="SSF56784">
    <property type="entry name" value="HAD-like"/>
    <property type="match status" value="1"/>
</dbReference>
<accession>A0ABW5NS53</accession>
<evidence type="ECO:0000256" key="1">
    <source>
        <dbReference type="ARBA" id="ARBA00009589"/>
    </source>
</evidence>
<dbReference type="Pfam" id="PF06941">
    <property type="entry name" value="NT5C"/>
    <property type="match status" value="1"/>
</dbReference>
<dbReference type="InterPro" id="IPR023214">
    <property type="entry name" value="HAD_sf"/>
</dbReference>
<dbReference type="EMBL" id="JBHUMD010000007">
    <property type="protein sequence ID" value="MFD2601640.1"/>
    <property type="molecule type" value="Genomic_DNA"/>
</dbReference>
<dbReference type="RefSeq" id="WP_379820191.1">
    <property type="nucleotide sequence ID" value="NZ_JBHUMD010000007.1"/>
</dbReference>
<dbReference type="Proteomes" id="UP001597480">
    <property type="component" value="Unassembled WGS sequence"/>
</dbReference>
<comment type="caution">
    <text evidence="2">The sequence shown here is derived from an EMBL/GenBank/DDBJ whole genome shotgun (WGS) entry which is preliminary data.</text>
</comment>
<keyword evidence="3" id="KW-1185">Reference proteome</keyword>
<sequence length="180" mass="20970">MKKSIAIDMDGVMADIEQYIVDWYNKEAGTTITRDEIQGMEDHGLFPDKELLLKILNTEGFFRNLPVMDGAVEVVKALMEEYEVYVVSAAMEFPLSLFEKKEWLAEHFPFINWKNIIFCGDKSIIDTDYMIDDHIKNLDFCKGKPLMFTAYHNVNLTHHKRINHWNEVSGLLKEFEEAAE</sequence>
<gene>
    <name evidence="2" type="ORF">ACFSR3_06195</name>
</gene>
<dbReference type="Gene3D" id="3.40.50.1000">
    <property type="entry name" value="HAD superfamily/HAD-like"/>
    <property type="match status" value="1"/>
</dbReference>
<evidence type="ECO:0000313" key="3">
    <source>
        <dbReference type="Proteomes" id="UP001597480"/>
    </source>
</evidence>
<dbReference type="InterPro" id="IPR036412">
    <property type="entry name" value="HAD-like_sf"/>
</dbReference>
<reference evidence="3" key="1">
    <citation type="journal article" date="2019" name="Int. J. Syst. Evol. Microbiol.">
        <title>The Global Catalogue of Microorganisms (GCM) 10K type strain sequencing project: providing services to taxonomists for standard genome sequencing and annotation.</title>
        <authorList>
            <consortium name="The Broad Institute Genomics Platform"/>
            <consortium name="The Broad Institute Genome Sequencing Center for Infectious Disease"/>
            <person name="Wu L."/>
            <person name="Ma J."/>
        </authorList>
    </citation>
    <scope>NUCLEOTIDE SEQUENCE [LARGE SCALE GENOMIC DNA]</scope>
    <source>
        <strain evidence="3">KCTC 42107</strain>
    </source>
</reference>
<dbReference type="Gene3D" id="1.10.40.40">
    <property type="entry name" value="Deoxyribonucleotidase, domain 2"/>
    <property type="match status" value="1"/>
</dbReference>
<name>A0ABW5NS53_9FLAO</name>
<comment type="similarity">
    <text evidence="1">Belongs to the 5'(3')-deoxyribonucleotidase family.</text>
</comment>
<dbReference type="PANTHER" id="PTHR16504">
    <property type="entry name" value="5'(3')-DEOXYRIBONUCLEOTIDASE"/>
    <property type="match status" value="1"/>
</dbReference>
<protein>
    <submittedName>
        <fullName evidence="2">5'(3')-deoxyribonucleotidase</fullName>
    </submittedName>
</protein>
<dbReference type="InterPro" id="IPR010708">
    <property type="entry name" value="5'(3')-deoxyribonucleotidase"/>
</dbReference>
<organism evidence="2 3">
    <name type="scientific">Flavobacterium suzhouense</name>
    <dbReference type="NCBI Taxonomy" id="1529638"/>
    <lineage>
        <taxon>Bacteria</taxon>
        <taxon>Pseudomonadati</taxon>
        <taxon>Bacteroidota</taxon>
        <taxon>Flavobacteriia</taxon>
        <taxon>Flavobacteriales</taxon>
        <taxon>Flavobacteriaceae</taxon>
        <taxon>Flavobacterium</taxon>
    </lineage>
</organism>
<dbReference type="PANTHER" id="PTHR16504:SF4">
    <property type="entry name" value="5'(3')-DEOXYRIBONUCLEOTIDASE"/>
    <property type="match status" value="1"/>
</dbReference>
<proteinExistence type="inferred from homology"/>
<dbReference type="SFLD" id="SFLDS00003">
    <property type="entry name" value="Haloacid_Dehalogenase"/>
    <property type="match status" value="1"/>
</dbReference>
<evidence type="ECO:0000313" key="2">
    <source>
        <dbReference type="EMBL" id="MFD2601640.1"/>
    </source>
</evidence>
<dbReference type="SFLD" id="SFLDG01126">
    <property type="entry name" value="C1.2:_Nucleotidase_Like"/>
    <property type="match status" value="1"/>
</dbReference>
<dbReference type="SFLD" id="SFLDG01146">
    <property type="entry name" value="C1.2.2"/>
    <property type="match status" value="1"/>
</dbReference>